<dbReference type="Pfam" id="PF07866">
    <property type="entry name" value="DUF1653"/>
    <property type="match status" value="1"/>
</dbReference>
<dbReference type="EMBL" id="AMCI01000596">
    <property type="protein sequence ID" value="EJX08544.1"/>
    <property type="molecule type" value="Genomic_DNA"/>
</dbReference>
<dbReference type="AlphaFoldDB" id="J9GM47"/>
<dbReference type="SUPFAM" id="SSF53474">
    <property type="entry name" value="alpha/beta-Hydrolases"/>
    <property type="match status" value="1"/>
</dbReference>
<reference evidence="2" key="1">
    <citation type="journal article" date="2012" name="PLoS ONE">
        <title>Gene sets for utilization of primary and secondary nutrition supplies in the distal gut of endangered iberian lynx.</title>
        <authorList>
            <person name="Alcaide M."/>
            <person name="Messina E."/>
            <person name="Richter M."/>
            <person name="Bargiela R."/>
            <person name="Peplies J."/>
            <person name="Huws S.A."/>
            <person name="Newbold C.J."/>
            <person name="Golyshin P.N."/>
            <person name="Simon M.A."/>
            <person name="Lopez G."/>
            <person name="Yakimov M.M."/>
            <person name="Ferrer M."/>
        </authorList>
    </citation>
    <scope>NUCLEOTIDE SEQUENCE</scope>
</reference>
<gene>
    <name evidence="2" type="ORF">EVA_03354</name>
</gene>
<accession>J9GM47</accession>
<dbReference type="Gene3D" id="2.30.30.320">
    <property type="entry name" value="DUF1653-like domain"/>
    <property type="match status" value="1"/>
</dbReference>
<sequence>MMKKIIFLHGFFASGKCEMALTLKEIFQEKANVLTPDLPLHPQEALDFVHSLCDYEHPDLLVGNSCGSFLAQQLAPVVGVPALLGNPHLQMSDFLRERKGKHTYQSPRQNGHQELIIDEELINEFATLENVQFHCCNSFYKDKVWGVFGENDTLAHFEPLFLQHYTNTFHFPGGHTPTSSEVKTWYAPLIEKMLLTYSDLSDSCRYFRHFKGGTYRFLHTAFDSETHKRMVIYQALDGEKSYWVRPEKNFFESITREGRTFNRFTEIEAPTED</sequence>
<dbReference type="PANTHER" id="PTHR35602:SF3">
    <property type="entry name" value="ESTERASE YQIA"/>
    <property type="match status" value="1"/>
</dbReference>
<protein>
    <submittedName>
        <fullName evidence="2">Protein belonging to Uncharacterized protein family UPF0227</fullName>
    </submittedName>
</protein>
<feature type="domain" description="DUF1653" evidence="1">
    <location>
        <begin position="206"/>
        <end position="265"/>
    </location>
</feature>
<dbReference type="PANTHER" id="PTHR35602">
    <property type="entry name" value="ESTERASE YQIA-RELATED"/>
    <property type="match status" value="1"/>
</dbReference>
<name>J9GM47_9ZZZZ</name>
<organism evidence="2">
    <name type="scientific">gut metagenome</name>
    <dbReference type="NCBI Taxonomy" id="749906"/>
    <lineage>
        <taxon>unclassified sequences</taxon>
        <taxon>metagenomes</taxon>
        <taxon>organismal metagenomes</taxon>
    </lineage>
</organism>
<dbReference type="Pfam" id="PF05728">
    <property type="entry name" value="UPF0227"/>
    <property type="match status" value="1"/>
</dbReference>
<dbReference type="Gene3D" id="3.40.50.1820">
    <property type="entry name" value="alpha/beta hydrolase"/>
    <property type="match status" value="1"/>
</dbReference>
<comment type="caution">
    <text evidence="2">The sequence shown here is derived from an EMBL/GenBank/DDBJ whole genome shotgun (WGS) entry which is preliminary data.</text>
</comment>
<dbReference type="ESTHER" id="9zzzz-j9gm47">
    <property type="family name" value="abh_upf00227"/>
</dbReference>
<dbReference type="InterPro" id="IPR023387">
    <property type="entry name" value="DUF1653-like_dom"/>
</dbReference>
<dbReference type="InterPro" id="IPR037135">
    <property type="entry name" value="DUF1653-like_dom_sf"/>
</dbReference>
<dbReference type="InterPro" id="IPR029058">
    <property type="entry name" value="AB_hydrolase_fold"/>
</dbReference>
<evidence type="ECO:0000259" key="1">
    <source>
        <dbReference type="Pfam" id="PF07866"/>
    </source>
</evidence>
<proteinExistence type="predicted"/>
<evidence type="ECO:0000313" key="2">
    <source>
        <dbReference type="EMBL" id="EJX08544.1"/>
    </source>
</evidence>
<dbReference type="InterPro" id="IPR008886">
    <property type="entry name" value="UPF0227/Esterase_YqiA"/>
</dbReference>